<evidence type="ECO:0000256" key="1">
    <source>
        <dbReference type="ARBA" id="ARBA00005695"/>
    </source>
</evidence>
<dbReference type="EMBL" id="LOPU01000018">
    <property type="protein sequence ID" value="KTG09930.1"/>
    <property type="molecule type" value="Genomic_DNA"/>
</dbReference>
<dbReference type="Proteomes" id="UP000054387">
    <property type="component" value="Unassembled WGS sequence"/>
</dbReference>
<evidence type="ECO:0000259" key="5">
    <source>
        <dbReference type="Pfam" id="PF00496"/>
    </source>
</evidence>
<dbReference type="AlphaFoldDB" id="A0A0W1R9E8"/>
<dbReference type="PIRSF" id="PIRSF002741">
    <property type="entry name" value="MppA"/>
    <property type="match status" value="1"/>
</dbReference>
<dbReference type="InterPro" id="IPR039424">
    <property type="entry name" value="SBP_5"/>
</dbReference>
<dbReference type="InterPro" id="IPR030678">
    <property type="entry name" value="Peptide/Ni-bd"/>
</dbReference>
<evidence type="ECO:0000313" key="7">
    <source>
        <dbReference type="Proteomes" id="UP000054387"/>
    </source>
</evidence>
<feature type="compositionally biased region" description="Polar residues" evidence="4">
    <location>
        <begin position="16"/>
        <end position="41"/>
    </location>
</feature>
<keyword evidence="7" id="KW-1185">Reference proteome</keyword>
<sequence>MALTLAGCSDGGNSGDGQSTGNDSSSETENDTPAQNTTDPNEVTRGGTFTVGMDQQPKGINPLSTSSAYSWSILDFVYCWGTTIDPVNFNVNPSAYTEWTVENAEGDDASPDVYFNVRDGLTFSDGEDLTVEDVIFTYNYMMEKKPGRYVSAMEPVETVEEADNDWDVHMKLAQPIGTYDSTQLQVPLLPKHVWENVDDYQAYQPQENGGPIGAGPGEITTYSPDTAIEVTFRDEAPLQNLQWLKDHENLLAGGPFIDSVRFKIYGSQSALTQAFLNGEIDTLYSSIETSKVEQVQNTEGMSIVKGYDTGYAHYSFNLRRTPLDDTTFRQVLGFAYDDIYWTQQLQRGYVQEGDFVMPPGYSAVRPDAGGDGELLTGAATQAFTFRGVDASSSEVNVEGIRQFLTDGQVVTGESGSFVGMDYPGSLTDVSAGQSEAKHDYTFGPVESSVLQDADVDQEIRVNGETITSMNDGPLQMLIYPAKDSPKAAQMVERYVNNLRSVGIPIERKVMTFNTMLNAVYANEEFDIFPMSWSSLSPFGASSLYSLFHSDNADDHSEDNTDTLLNNPMGYGLFEDASADDLISQCRTEMDTETRNNLAKQAVEQIYLDFPTMINSYSQVQWPVNSGKWTGFVGNIPGPGDSYLGTNINQVHLKDSGN</sequence>
<dbReference type="CDD" id="cd00995">
    <property type="entry name" value="PBP2_NikA_DppA_OppA_like"/>
    <property type="match status" value="1"/>
</dbReference>
<accession>A0A0W1R9E8</accession>
<dbReference type="Gene3D" id="3.40.190.10">
    <property type="entry name" value="Periplasmic binding protein-like II"/>
    <property type="match status" value="1"/>
</dbReference>
<evidence type="ECO:0000256" key="3">
    <source>
        <dbReference type="ARBA" id="ARBA00022729"/>
    </source>
</evidence>
<protein>
    <recommendedName>
        <fullName evidence="5">Solute-binding protein family 5 domain-containing protein</fullName>
    </recommendedName>
</protein>
<dbReference type="Pfam" id="PF00496">
    <property type="entry name" value="SBP_bac_5"/>
    <property type="match status" value="1"/>
</dbReference>
<dbReference type="STRING" id="1514971.AUR64_09910"/>
<dbReference type="GO" id="GO:1904680">
    <property type="term" value="F:peptide transmembrane transporter activity"/>
    <property type="evidence" value="ECO:0007669"/>
    <property type="project" value="TreeGrafter"/>
</dbReference>
<dbReference type="InterPro" id="IPR000914">
    <property type="entry name" value="SBP_5_dom"/>
</dbReference>
<gene>
    <name evidence="6" type="ORF">AUR64_09910</name>
</gene>
<name>A0A0W1R9E8_9EURY</name>
<keyword evidence="2" id="KW-0813">Transport</keyword>
<dbReference type="PANTHER" id="PTHR30290">
    <property type="entry name" value="PERIPLASMIC BINDING COMPONENT OF ABC TRANSPORTER"/>
    <property type="match status" value="1"/>
</dbReference>
<evidence type="ECO:0000256" key="4">
    <source>
        <dbReference type="SAM" id="MobiDB-lite"/>
    </source>
</evidence>
<dbReference type="GO" id="GO:0042597">
    <property type="term" value="C:periplasmic space"/>
    <property type="evidence" value="ECO:0007669"/>
    <property type="project" value="UniProtKB-ARBA"/>
</dbReference>
<dbReference type="SUPFAM" id="SSF53850">
    <property type="entry name" value="Periplasmic binding protein-like II"/>
    <property type="match status" value="1"/>
</dbReference>
<dbReference type="PANTHER" id="PTHR30290:SF9">
    <property type="entry name" value="OLIGOPEPTIDE-BINDING PROTEIN APPA"/>
    <property type="match status" value="1"/>
</dbReference>
<evidence type="ECO:0000256" key="2">
    <source>
        <dbReference type="ARBA" id="ARBA00022448"/>
    </source>
</evidence>
<organism evidence="6 7">
    <name type="scientific">Haloprofundus marisrubri</name>
    <dbReference type="NCBI Taxonomy" id="1514971"/>
    <lineage>
        <taxon>Archaea</taxon>
        <taxon>Methanobacteriati</taxon>
        <taxon>Methanobacteriota</taxon>
        <taxon>Stenosarchaea group</taxon>
        <taxon>Halobacteria</taxon>
        <taxon>Halobacteriales</taxon>
        <taxon>Haloferacaceae</taxon>
        <taxon>Haloprofundus</taxon>
    </lineage>
</organism>
<feature type="domain" description="Solute-binding protein family 5" evidence="5">
    <location>
        <begin position="114"/>
        <end position="367"/>
    </location>
</feature>
<dbReference type="GO" id="GO:0043190">
    <property type="term" value="C:ATP-binding cassette (ABC) transporter complex"/>
    <property type="evidence" value="ECO:0007669"/>
    <property type="project" value="InterPro"/>
</dbReference>
<feature type="region of interest" description="Disordered" evidence="4">
    <location>
        <begin position="1"/>
        <end position="58"/>
    </location>
</feature>
<comment type="caution">
    <text evidence="6">The sequence shown here is derived from an EMBL/GenBank/DDBJ whole genome shotgun (WGS) entry which is preliminary data.</text>
</comment>
<dbReference type="GO" id="GO:0015833">
    <property type="term" value="P:peptide transport"/>
    <property type="evidence" value="ECO:0007669"/>
    <property type="project" value="TreeGrafter"/>
</dbReference>
<keyword evidence="3" id="KW-0732">Signal</keyword>
<comment type="similarity">
    <text evidence="1">Belongs to the bacterial solute-binding protein 5 family.</text>
</comment>
<reference evidence="6 7" key="1">
    <citation type="submission" date="2015-12" db="EMBL/GenBank/DDBJ databases">
        <title>Haloprofundus marisrubri gen. nov., sp. nov., an extremely halophilic archaeon isolated from the Discovery deep brine-seawater interface in the Red Sea.</title>
        <authorList>
            <person name="Zhang G."/>
            <person name="Stingl U."/>
            <person name="Rashid M."/>
        </authorList>
    </citation>
    <scope>NUCLEOTIDE SEQUENCE [LARGE SCALE GENOMIC DNA]</scope>
    <source>
        <strain evidence="6 7">SB9</strain>
    </source>
</reference>
<evidence type="ECO:0000313" key="6">
    <source>
        <dbReference type="EMBL" id="KTG09930.1"/>
    </source>
</evidence>
<proteinExistence type="inferred from homology"/>
<dbReference type="Gene3D" id="3.10.105.10">
    <property type="entry name" value="Dipeptide-binding Protein, Domain 3"/>
    <property type="match status" value="1"/>
</dbReference>